<feature type="active site" description="O-(5'-phospho-DNA)-serine intermediate" evidence="4 5">
    <location>
        <position position="11"/>
    </location>
</feature>
<dbReference type="OrthoDB" id="9811097at2"/>
<dbReference type="InterPro" id="IPR006118">
    <property type="entry name" value="Recombinase_CS"/>
</dbReference>
<name>A0A1I0WY02_9BACI</name>
<dbReference type="CDD" id="cd00338">
    <property type="entry name" value="Ser_Recombinase"/>
    <property type="match status" value="1"/>
</dbReference>
<evidence type="ECO:0000256" key="3">
    <source>
        <dbReference type="ARBA" id="ARBA00023172"/>
    </source>
</evidence>
<accession>A0A1I0WY02</accession>
<dbReference type="GO" id="GO:0015074">
    <property type="term" value="P:DNA integration"/>
    <property type="evidence" value="ECO:0007669"/>
    <property type="project" value="UniProtKB-KW"/>
</dbReference>
<evidence type="ECO:0000313" key="7">
    <source>
        <dbReference type="EMBL" id="SFA93619.1"/>
    </source>
</evidence>
<dbReference type="GO" id="GO:0000150">
    <property type="term" value="F:DNA strand exchange activity"/>
    <property type="evidence" value="ECO:0007669"/>
    <property type="project" value="InterPro"/>
</dbReference>
<dbReference type="SUPFAM" id="SSF53041">
    <property type="entry name" value="Resolvase-like"/>
    <property type="match status" value="1"/>
</dbReference>
<dbReference type="Proteomes" id="UP000198642">
    <property type="component" value="Unassembled WGS sequence"/>
</dbReference>
<dbReference type="PANTHER" id="PTHR30461:SF23">
    <property type="entry name" value="DNA RECOMBINASE-RELATED"/>
    <property type="match status" value="1"/>
</dbReference>
<dbReference type="RefSeq" id="WP_090235012.1">
    <property type="nucleotide sequence ID" value="NZ_FOJW01000004.1"/>
</dbReference>
<proteinExistence type="predicted"/>
<keyword evidence="2" id="KW-0238">DNA-binding</keyword>
<evidence type="ECO:0000256" key="2">
    <source>
        <dbReference type="ARBA" id="ARBA00023125"/>
    </source>
</evidence>
<evidence type="ECO:0000313" key="8">
    <source>
        <dbReference type="Proteomes" id="UP000198642"/>
    </source>
</evidence>
<dbReference type="GO" id="GO:0003677">
    <property type="term" value="F:DNA binding"/>
    <property type="evidence" value="ECO:0007669"/>
    <property type="project" value="UniProtKB-KW"/>
</dbReference>
<keyword evidence="3" id="KW-0233">DNA recombination</keyword>
<dbReference type="Pfam" id="PF00239">
    <property type="entry name" value="Resolvase"/>
    <property type="match status" value="1"/>
</dbReference>
<dbReference type="InterPro" id="IPR050639">
    <property type="entry name" value="SSR_resolvase"/>
</dbReference>
<sequence>MLTGVIYARVSTEEQASEGYSIEAQKKLLYDYAKQRNIQIIDEYIDEGRSGKSIDGRPEMQRLLKNARNNRFDVVITYKLDRLARKTRDSLEIIETLEDHNVQLMIYSENFDTTTLQGKMMYTLFSSFAEMERGQIVERVKMGMNQRAMEGKWNGGMVQVMMSLTRN</sequence>
<dbReference type="InterPro" id="IPR006119">
    <property type="entry name" value="Resolv_N"/>
</dbReference>
<dbReference type="SMART" id="SM00857">
    <property type="entry name" value="Resolvase"/>
    <property type="match status" value="1"/>
</dbReference>
<evidence type="ECO:0000256" key="1">
    <source>
        <dbReference type="ARBA" id="ARBA00022908"/>
    </source>
</evidence>
<gene>
    <name evidence="7" type="ORF">SAMN04488072_1044</name>
</gene>
<dbReference type="STRING" id="237679.SAMN04488072_1044"/>
<dbReference type="InterPro" id="IPR036162">
    <property type="entry name" value="Resolvase-like_N_sf"/>
</dbReference>
<reference evidence="7 8" key="1">
    <citation type="submission" date="2016-10" db="EMBL/GenBank/DDBJ databases">
        <authorList>
            <person name="de Groot N.N."/>
        </authorList>
    </citation>
    <scope>NUCLEOTIDE SEQUENCE [LARGE SCALE GENOMIC DNA]</scope>
    <source>
        <strain evidence="7 8">CGMCC 1.3702</strain>
    </source>
</reference>
<dbReference type="PANTHER" id="PTHR30461">
    <property type="entry name" value="DNA-INVERTASE FROM LAMBDOID PROPHAGE"/>
    <property type="match status" value="1"/>
</dbReference>
<keyword evidence="1" id="KW-0229">DNA integration</keyword>
<dbReference type="AlphaFoldDB" id="A0A1I0WY02"/>
<keyword evidence="8" id="KW-1185">Reference proteome</keyword>
<feature type="domain" description="Resolvase/invertase-type recombinase catalytic" evidence="6">
    <location>
        <begin position="3"/>
        <end position="151"/>
    </location>
</feature>
<dbReference type="Gene3D" id="3.40.50.1390">
    <property type="entry name" value="Resolvase, N-terminal catalytic domain"/>
    <property type="match status" value="1"/>
</dbReference>
<evidence type="ECO:0000259" key="6">
    <source>
        <dbReference type="PROSITE" id="PS51736"/>
    </source>
</evidence>
<evidence type="ECO:0000256" key="5">
    <source>
        <dbReference type="PROSITE-ProRule" id="PRU10137"/>
    </source>
</evidence>
<dbReference type="PROSITE" id="PS00397">
    <property type="entry name" value="RECOMBINASES_1"/>
    <property type="match status" value="1"/>
</dbReference>
<dbReference type="PROSITE" id="PS51736">
    <property type="entry name" value="RECOMBINASES_3"/>
    <property type="match status" value="1"/>
</dbReference>
<organism evidence="7 8">
    <name type="scientific">Lentibacillus halodurans</name>
    <dbReference type="NCBI Taxonomy" id="237679"/>
    <lineage>
        <taxon>Bacteria</taxon>
        <taxon>Bacillati</taxon>
        <taxon>Bacillota</taxon>
        <taxon>Bacilli</taxon>
        <taxon>Bacillales</taxon>
        <taxon>Bacillaceae</taxon>
        <taxon>Lentibacillus</taxon>
    </lineage>
</organism>
<protein>
    <submittedName>
        <fullName evidence="7">Resolvase, N terminal domain</fullName>
    </submittedName>
</protein>
<dbReference type="EMBL" id="FOJW01000004">
    <property type="protein sequence ID" value="SFA93619.1"/>
    <property type="molecule type" value="Genomic_DNA"/>
</dbReference>
<evidence type="ECO:0000256" key="4">
    <source>
        <dbReference type="PIRSR" id="PIRSR606118-50"/>
    </source>
</evidence>